<dbReference type="PROSITE" id="PS50850">
    <property type="entry name" value="MFS"/>
    <property type="match status" value="1"/>
</dbReference>
<dbReference type="AlphaFoldDB" id="A0AAU1M242"/>
<feature type="transmembrane region" description="Helical" evidence="7">
    <location>
        <begin position="181"/>
        <end position="201"/>
    </location>
</feature>
<dbReference type="Pfam" id="PF07690">
    <property type="entry name" value="MFS_1"/>
    <property type="match status" value="1"/>
</dbReference>
<evidence type="ECO:0000256" key="6">
    <source>
        <dbReference type="SAM" id="MobiDB-lite"/>
    </source>
</evidence>
<keyword evidence="4 7" id="KW-1133">Transmembrane helix</keyword>
<feature type="region of interest" description="Disordered" evidence="6">
    <location>
        <begin position="413"/>
        <end position="441"/>
    </location>
</feature>
<feature type="transmembrane region" description="Helical" evidence="7">
    <location>
        <begin position="297"/>
        <end position="316"/>
    </location>
</feature>
<keyword evidence="5 7" id="KW-0472">Membrane</keyword>
<dbReference type="InterPro" id="IPR011701">
    <property type="entry name" value="MFS"/>
</dbReference>
<dbReference type="GO" id="GO:0005886">
    <property type="term" value="C:plasma membrane"/>
    <property type="evidence" value="ECO:0007669"/>
    <property type="project" value="UniProtKB-SubCell"/>
</dbReference>
<reference evidence="9" key="1">
    <citation type="submission" date="2022-10" db="EMBL/GenBank/DDBJ databases">
        <title>The complete genomes of actinobacterial strains from the NBC collection.</title>
        <authorList>
            <person name="Joergensen T.S."/>
            <person name="Alvarez Arevalo M."/>
            <person name="Sterndorff E.B."/>
            <person name="Faurdal D."/>
            <person name="Vuksanovic O."/>
            <person name="Mourched A.-S."/>
            <person name="Charusanti P."/>
            <person name="Shaw S."/>
            <person name="Blin K."/>
            <person name="Weber T."/>
        </authorList>
    </citation>
    <scope>NUCLEOTIDE SEQUENCE</scope>
    <source>
        <strain evidence="9">NBC_00148</strain>
    </source>
</reference>
<evidence type="ECO:0000313" key="9">
    <source>
        <dbReference type="EMBL" id="WTQ77471.1"/>
    </source>
</evidence>
<gene>
    <name evidence="9" type="ORF">OG222_31980</name>
</gene>
<feature type="transmembrane region" description="Helical" evidence="7">
    <location>
        <begin position="26"/>
        <end position="47"/>
    </location>
</feature>
<protein>
    <submittedName>
        <fullName evidence="9">MFS transporter</fullName>
    </submittedName>
</protein>
<accession>A0AAU1M242</accession>
<name>A0AAU1M242_9ACTN</name>
<feature type="transmembrane region" description="Helical" evidence="7">
    <location>
        <begin position="264"/>
        <end position="285"/>
    </location>
</feature>
<evidence type="ECO:0000256" key="2">
    <source>
        <dbReference type="ARBA" id="ARBA00022475"/>
    </source>
</evidence>
<feature type="transmembrane region" description="Helical" evidence="7">
    <location>
        <begin position="322"/>
        <end position="346"/>
    </location>
</feature>
<dbReference type="Gene3D" id="1.20.1250.20">
    <property type="entry name" value="MFS general substrate transporter like domains"/>
    <property type="match status" value="1"/>
</dbReference>
<evidence type="ECO:0000256" key="5">
    <source>
        <dbReference type="ARBA" id="ARBA00023136"/>
    </source>
</evidence>
<dbReference type="InterPro" id="IPR036259">
    <property type="entry name" value="MFS_trans_sf"/>
</dbReference>
<dbReference type="InterPro" id="IPR005829">
    <property type="entry name" value="Sugar_transporter_CS"/>
</dbReference>
<dbReference type="InterPro" id="IPR020846">
    <property type="entry name" value="MFS_dom"/>
</dbReference>
<dbReference type="InterPro" id="IPR050189">
    <property type="entry name" value="MFS_Efflux_Transporters"/>
</dbReference>
<dbReference type="EMBL" id="CP108169">
    <property type="protein sequence ID" value="WTQ77471.1"/>
    <property type="molecule type" value="Genomic_DNA"/>
</dbReference>
<feature type="transmembrane region" description="Helical" evidence="7">
    <location>
        <begin position="97"/>
        <end position="120"/>
    </location>
</feature>
<feature type="transmembrane region" description="Helical" evidence="7">
    <location>
        <begin position="383"/>
        <end position="403"/>
    </location>
</feature>
<feature type="domain" description="Major facilitator superfamily (MFS) profile" evidence="8">
    <location>
        <begin position="30"/>
        <end position="409"/>
    </location>
</feature>
<evidence type="ECO:0000256" key="1">
    <source>
        <dbReference type="ARBA" id="ARBA00004651"/>
    </source>
</evidence>
<feature type="transmembrane region" description="Helical" evidence="7">
    <location>
        <begin position="231"/>
        <end position="252"/>
    </location>
</feature>
<dbReference type="PROSITE" id="PS00216">
    <property type="entry name" value="SUGAR_TRANSPORT_1"/>
    <property type="match status" value="1"/>
</dbReference>
<comment type="subcellular location">
    <subcellularLocation>
        <location evidence="1">Cell membrane</location>
        <topology evidence="1">Multi-pass membrane protein</topology>
    </subcellularLocation>
</comment>
<evidence type="ECO:0000259" key="8">
    <source>
        <dbReference type="PROSITE" id="PS50850"/>
    </source>
</evidence>
<keyword evidence="2" id="KW-1003">Cell membrane</keyword>
<evidence type="ECO:0000256" key="7">
    <source>
        <dbReference type="SAM" id="Phobius"/>
    </source>
</evidence>
<dbReference type="PANTHER" id="PTHR43124:SF3">
    <property type="entry name" value="CHLORAMPHENICOL EFFLUX PUMP RV0191"/>
    <property type="match status" value="1"/>
</dbReference>
<organism evidence="9">
    <name type="scientific">Streptomyces sp. NBC_00148</name>
    <dbReference type="NCBI Taxonomy" id="2903626"/>
    <lineage>
        <taxon>Bacteria</taxon>
        <taxon>Bacillati</taxon>
        <taxon>Actinomycetota</taxon>
        <taxon>Actinomycetes</taxon>
        <taxon>Kitasatosporales</taxon>
        <taxon>Streptomycetaceae</taxon>
        <taxon>Streptomyces</taxon>
    </lineage>
</organism>
<feature type="transmembrane region" description="Helical" evidence="7">
    <location>
        <begin position="358"/>
        <end position="377"/>
    </location>
</feature>
<feature type="transmembrane region" description="Helical" evidence="7">
    <location>
        <begin position="67"/>
        <end position="85"/>
    </location>
</feature>
<evidence type="ECO:0000256" key="4">
    <source>
        <dbReference type="ARBA" id="ARBA00022989"/>
    </source>
</evidence>
<dbReference type="GO" id="GO:0022857">
    <property type="term" value="F:transmembrane transporter activity"/>
    <property type="evidence" value="ECO:0007669"/>
    <property type="project" value="InterPro"/>
</dbReference>
<dbReference type="PANTHER" id="PTHR43124">
    <property type="entry name" value="PURINE EFFLUX PUMP PBUE"/>
    <property type="match status" value="1"/>
</dbReference>
<evidence type="ECO:0000256" key="3">
    <source>
        <dbReference type="ARBA" id="ARBA00022692"/>
    </source>
</evidence>
<proteinExistence type="predicted"/>
<keyword evidence="3 7" id="KW-0812">Transmembrane</keyword>
<sequence>MPSTPEEPTGPARTPSSAGEAASTHAPFGITVAVVSAVAVLVVGQAFITIPLMPQLSRDWGVSQESAAWATTVFAVAYACGSLAGGPLSDRYGRRTILAGTVAAMAVATALVPLATGLPWASAARALQGLTAGSFVPMSYAYLSERVPERRLPLALTTVNAAGGASAVVSQIEGQVLGSALGWRAVFLVSAPLLAVGALALRRILLPGTVGTPGRDAAGEGGLRVLRSARLLPLLVIAVPLLGSLTAIYTVVQLYGPADLVGDPGAMLGLRASALPAMVLAVLAAPALGRFPPLRRAAASLTLAGAGLVVAALAGGGGGGSVALGAALFVFVLAVSTAGPAVVQAIGVGAGAARTTAIAAYGFLLNLGSGAGAQLPLVVGSVAGVALILAALLAACTGLLALAHRAAVRHGRTAPADASAPARTAGRLTPPAADPQAAHAD</sequence>
<feature type="region of interest" description="Disordered" evidence="6">
    <location>
        <begin position="1"/>
        <end position="20"/>
    </location>
</feature>
<dbReference type="SUPFAM" id="SSF103473">
    <property type="entry name" value="MFS general substrate transporter"/>
    <property type="match status" value="1"/>
</dbReference>